<feature type="transmembrane region" description="Helical" evidence="1">
    <location>
        <begin position="497"/>
        <end position="518"/>
    </location>
</feature>
<dbReference type="InterPro" id="IPR006477">
    <property type="entry name" value="Yir_bir_cir"/>
</dbReference>
<gene>
    <name evidence="2" type="ORF">YYE_04576</name>
</gene>
<keyword evidence="1" id="KW-0472">Membrane</keyword>
<dbReference type="NCBIfam" id="TIGR01590">
    <property type="entry name" value="yir-bir-cir_Pla"/>
    <property type="match status" value="2"/>
</dbReference>
<dbReference type="KEGG" id="pvv:PVVCY_0300060"/>
<evidence type="ECO:0000313" key="2">
    <source>
        <dbReference type="EMBL" id="KEG00393.1"/>
    </source>
</evidence>
<sequence>MAKYNIEDLYYDIYAINDYFYETEDGQLIVDNSHESIHDYCHYTNNSGKINCHNYLEMTNCSVIYLLKNLKKYGLEYDKFAEYAILWLSYILDQKQKDKLTDLNKFYTDHIVNNECYNNKIKDDDEITYKKIIDTNNDLMNMNINEISKFDRPFNILFNLYYTCNRDFWNCEKNLGYANSFVSEFEKLNNDSNINGNDSYRKLLSTLSNDYNNLKKIYYDKNNSCDLPSLSQLNLPKSSIENSLDVPGKDSEQTLGQPSYNIKDVYKEINTIDGYFREDTNGKLIVNDADKSIDNYCHSWSGLGKDNCHNYLEMTNCSVIYLLENLKKYGLGHDKLAEYIILLLSYKLNQHSKHSGTNLNDFYTDHIEKNDDCNNKIKVNGLTCKEIIDKKKVLMNNNEISKFNYPFSILCSLYKGIKKNRLDCTKYSIPANNFAIEFEKLNNDSNINGNDSYRKLLSTLSDDYNNLKNKYGNDESCGFPTLSPVKTSSSSSIAGKLIPGLSTFAIPAFLGIAYKYSLFGIDKLFQRQYIGKKLKKVKKKMNNYI</sequence>
<name>A0A081I9N5_PLAVN</name>
<dbReference type="OrthoDB" id="373266at2759"/>
<dbReference type="EMBL" id="KL446956">
    <property type="protein sequence ID" value="KEG00393.1"/>
    <property type="molecule type" value="Genomic_DNA"/>
</dbReference>
<keyword evidence="1" id="KW-0812">Transmembrane</keyword>
<proteinExistence type="predicted"/>
<dbReference type="Proteomes" id="UP000030681">
    <property type="component" value="Unassembled WGS sequence"/>
</dbReference>
<dbReference type="RefSeq" id="XP_008626436.2">
    <property type="nucleotide sequence ID" value="XM_008628214.2"/>
</dbReference>
<dbReference type="Pfam" id="PF06022">
    <property type="entry name" value="Cir_Bir_Yir"/>
    <property type="match status" value="2"/>
</dbReference>
<evidence type="ECO:0000256" key="1">
    <source>
        <dbReference type="SAM" id="Phobius"/>
    </source>
</evidence>
<accession>A0A081I9N5</accession>
<evidence type="ECO:0008006" key="4">
    <source>
        <dbReference type="Google" id="ProtNLM"/>
    </source>
</evidence>
<protein>
    <recommendedName>
        <fullName evidence="4">PIR protein CIR protein</fullName>
    </recommendedName>
</protein>
<keyword evidence="1" id="KW-1133">Transmembrane helix</keyword>
<reference evidence="2 3" key="1">
    <citation type="submission" date="2013-02" db="EMBL/GenBank/DDBJ databases">
        <title>The Genome Sequence of Plasmodium vinckei vinckei.</title>
        <authorList>
            <consortium name="The Broad Institute Genome Sequencing Platform"/>
            <consortium name="The Broad Institute Genome Sequencing Center for Infectious Disease"/>
            <person name="Neafsey D."/>
            <person name="Cheeseman I."/>
            <person name="Volkman S."/>
            <person name="Adams J."/>
            <person name="Walker B."/>
            <person name="Young S.K."/>
            <person name="Zeng Q."/>
            <person name="Gargeya S."/>
            <person name="Fitzgerald M."/>
            <person name="Haas B."/>
            <person name="Abouelleil A."/>
            <person name="Alvarado L."/>
            <person name="Arachchi H.M."/>
            <person name="Berlin A.M."/>
            <person name="Chapman S.B."/>
            <person name="Dewar J."/>
            <person name="Goldberg J."/>
            <person name="Griggs A."/>
            <person name="Gujja S."/>
            <person name="Hansen M."/>
            <person name="Howarth C."/>
            <person name="Imamovic A."/>
            <person name="Larimer J."/>
            <person name="McCowan C."/>
            <person name="Murphy C."/>
            <person name="Neiman D."/>
            <person name="Pearson M."/>
            <person name="Priest M."/>
            <person name="Roberts A."/>
            <person name="Saif S."/>
            <person name="Shea T."/>
            <person name="Sisk P."/>
            <person name="Sykes S."/>
            <person name="Wortman J."/>
            <person name="Nusbaum C."/>
            <person name="Birren B."/>
        </authorList>
    </citation>
    <scope>NUCLEOTIDE SEQUENCE [LARGE SCALE GENOMIC DNA]</scope>
    <source>
        <strain evidence="3">vinckei</strain>
    </source>
</reference>
<evidence type="ECO:0000313" key="3">
    <source>
        <dbReference type="Proteomes" id="UP000030681"/>
    </source>
</evidence>
<dbReference type="AlphaFoldDB" id="A0A081I9N5"/>
<dbReference type="GeneID" id="19962782"/>
<organism evidence="2 3">
    <name type="scientific">Plasmodium vinckei vinckei</name>
    <dbReference type="NCBI Taxonomy" id="54757"/>
    <lineage>
        <taxon>Eukaryota</taxon>
        <taxon>Sar</taxon>
        <taxon>Alveolata</taxon>
        <taxon>Apicomplexa</taxon>
        <taxon>Aconoidasida</taxon>
        <taxon>Haemosporida</taxon>
        <taxon>Plasmodiidae</taxon>
        <taxon>Plasmodium</taxon>
        <taxon>Plasmodium (Vinckeia)</taxon>
    </lineage>
</organism>